<accession>A0A7J6QIU2</accession>
<comment type="caution">
    <text evidence="2">The sequence shown here is derived from an EMBL/GenBank/DDBJ whole genome shotgun (WGS) entry which is preliminary data.</text>
</comment>
<feature type="non-terminal residue" evidence="2">
    <location>
        <position position="247"/>
    </location>
</feature>
<dbReference type="Proteomes" id="UP000553632">
    <property type="component" value="Unassembled WGS sequence"/>
</dbReference>
<protein>
    <submittedName>
        <fullName evidence="2">Uncharacterized protein</fullName>
    </submittedName>
</protein>
<evidence type="ECO:0000256" key="1">
    <source>
        <dbReference type="SAM" id="MobiDB-lite"/>
    </source>
</evidence>
<name>A0A7J6QIU2_PEROL</name>
<reference evidence="2 3" key="1">
    <citation type="submission" date="2020-04" db="EMBL/GenBank/DDBJ databases">
        <title>Perkinsus olseni comparative genomics.</title>
        <authorList>
            <person name="Bogema D.R."/>
        </authorList>
    </citation>
    <scope>NUCLEOTIDE SEQUENCE [LARGE SCALE GENOMIC DNA]</scope>
    <source>
        <strain evidence="2 3">ATCC PRA-207</strain>
    </source>
</reference>
<organism evidence="2 3">
    <name type="scientific">Perkinsus olseni</name>
    <name type="common">Perkinsus atlanticus</name>
    <dbReference type="NCBI Taxonomy" id="32597"/>
    <lineage>
        <taxon>Eukaryota</taxon>
        <taxon>Sar</taxon>
        <taxon>Alveolata</taxon>
        <taxon>Perkinsozoa</taxon>
        <taxon>Perkinsea</taxon>
        <taxon>Perkinsida</taxon>
        <taxon>Perkinsidae</taxon>
        <taxon>Perkinsus</taxon>
    </lineage>
</organism>
<feature type="compositionally biased region" description="Basic residues" evidence="1">
    <location>
        <begin position="238"/>
        <end position="247"/>
    </location>
</feature>
<feature type="region of interest" description="Disordered" evidence="1">
    <location>
        <begin position="203"/>
        <end position="247"/>
    </location>
</feature>
<dbReference type="AlphaFoldDB" id="A0A7J6QIU2"/>
<feature type="compositionally biased region" description="Polar residues" evidence="1">
    <location>
        <begin position="212"/>
        <end position="222"/>
    </location>
</feature>
<feature type="region of interest" description="Disordered" evidence="1">
    <location>
        <begin position="1"/>
        <end position="45"/>
    </location>
</feature>
<evidence type="ECO:0000313" key="3">
    <source>
        <dbReference type="Proteomes" id="UP000553632"/>
    </source>
</evidence>
<keyword evidence="3" id="KW-1185">Reference proteome</keyword>
<feature type="region of interest" description="Disordered" evidence="1">
    <location>
        <begin position="149"/>
        <end position="180"/>
    </location>
</feature>
<sequence>MAGAAALRRSSRLQTAVDEAATSKGTKRRQSGGLVTTTADGASKDVDRTTEIRTKKTPIMSIRVRCRRSSRLSMRRDSVVDSAGFSTPPRLLGQMQSPQELSQWWTSDYDACPPYFAHENHPLYDMRYSPPSQDDRHWRRIIRKSTKMRDACMTGRRRTSVASRRSSISSTFTDVPPPVEESGNFNPVSLAELQQVCEELGKPTVAVVNPPTRRQASVSSRHGTTRRSARLHPPTPRKSTRRRSTRQ</sequence>
<proteinExistence type="predicted"/>
<gene>
    <name evidence="2" type="ORF">FOZ63_010791</name>
</gene>
<evidence type="ECO:0000313" key="2">
    <source>
        <dbReference type="EMBL" id="KAF4708122.1"/>
    </source>
</evidence>
<dbReference type="EMBL" id="JABANO010032698">
    <property type="protein sequence ID" value="KAF4708122.1"/>
    <property type="molecule type" value="Genomic_DNA"/>
</dbReference>
<feature type="compositionally biased region" description="Low complexity" evidence="1">
    <location>
        <begin position="160"/>
        <end position="173"/>
    </location>
</feature>